<feature type="region of interest" description="Disordered" evidence="4">
    <location>
        <begin position="326"/>
        <end position="346"/>
    </location>
</feature>
<dbReference type="Proteomes" id="UP000594205">
    <property type="component" value="Chromosome"/>
</dbReference>
<dbReference type="GO" id="GO:0004527">
    <property type="term" value="F:exonuclease activity"/>
    <property type="evidence" value="ECO:0007669"/>
    <property type="project" value="UniProtKB-ARBA"/>
</dbReference>
<dbReference type="RefSeq" id="WP_194040659.1">
    <property type="nucleotide sequence ID" value="NZ_CP063373.1"/>
</dbReference>
<evidence type="ECO:0000259" key="5">
    <source>
        <dbReference type="PROSITE" id="PS51192"/>
    </source>
</evidence>
<dbReference type="Pfam" id="PF00270">
    <property type="entry name" value="DEAD"/>
    <property type="match status" value="1"/>
</dbReference>
<dbReference type="PROSITE" id="PS51193">
    <property type="entry name" value="HELICASE_ATP_BIND_2"/>
    <property type="match status" value="1"/>
</dbReference>
<keyword evidence="9" id="KW-1185">Reference proteome</keyword>
<dbReference type="SMART" id="SM00479">
    <property type="entry name" value="EXOIII"/>
    <property type="match status" value="1"/>
</dbReference>
<dbReference type="Gene3D" id="3.40.50.300">
    <property type="entry name" value="P-loop containing nucleotide triphosphate hydrolases"/>
    <property type="match status" value="4"/>
</dbReference>
<dbReference type="GO" id="GO:0009378">
    <property type="term" value="F:four-way junction helicase activity"/>
    <property type="evidence" value="ECO:0007669"/>
    <property type="project" value="TreeGrafter"/>
</dbReference>
<dbReference type="GO" id="GO:0000724">
    <property type="term" value="P:double-strand break repair via homologous recombination"/>
    <property type="evidence" value="ECO:0007669"/>
    <property type="project" value="TreeGrafter"/>
</dbReference>
<dbReference type="InterPro" id="IPR014013">
    <property type="entry name" value="Helic_SF1/SF2_ATP-bd_DinG/Rad3"/>
</dbReference>
<dbReference type="InterPro" id="IPR013520">
    <property type="entry name" value="Ribonucl_H"/>
</dbReference>
<dbReference type="InterPro" id="IPR036397">
    <property type="entry name" value="RNaseH_sf"/>
</dbReference>
<dbReference type="InterPro" id="IPR012337">
    <property type="entry name" value="RNaseH-like_sf"/>
</dbReference>
<name>A0A7M2SIJ8_9ACTN</name>
<dbReference type="GO" id="GO:0005524">
    <property type="term" value="F:ATP binding"/>
    <property type="evidence" value="ECO:0007669"/>
    <property type="project" value="UniProtKB-KW"/>
</dbReference>
<evidence type="ECO:0000313" key="9">
    <source>
        <dbReference type="Proteomes" id="UP000594205"/>
    </source>
</evidence>
<dbReference type="KEGG" id="sfeu:IM697_36815"/>
<dbReference type="PANTHER" id="PTHR13710">
    <property type="entry name" value="DNA HELICASE RECQ FAMILY MEMBER"/>
    <property type="match status" value="1"/>
</dbReference>
<dbReference type="SUPFAM" id="SSF52540">
    <property type="entry name" value="P-loop containing nucleoside triphosphate hydrolases"/>
    <property type="match status" value="2"/>
</dbReference>
<dbReference type="SMART" id="SM00491">
    <property type="entry name" value="HELICc2"/>
    <property type="match status" value="1"/>
</dbReference>
<dbReference type="InterPro" id="IPR006555">
    <property type="entry name" value="ATP-dep_Helicase_C"/>
</dbReference>
<organism evidence="8 9">
    <name type="scientific">Streptomyces ferrugineus</name>
    <dbReference type="NCBI Taxonomy" id="1413221"/>
    <lineage>
        <taxon>Bacteria</taxon>
        <taxon>Bacillati</taxon>
        <taxon>Actinomycetota</taxon>
        <taxon>Actinomycetes</taxon>
        <taxon>Kitasatosporales</taxon>
        <taxon>Streptomycetaceae</taxon>
        <taxon>Streptomyces</taxon>
    </lineage>
</organism>
<proteinExistence type="predicted"/>
<dbReference type="InterPro" id="IPR014001">
    <property type="entry name" value="Helicase_ATP-bd"/>
</dbReference>
<protein>
    <submittedName>
        <fullName evidence="8">DEAD/DEAH box helicase</fullName>
    </submittedName>
</protein>
<feature type="compositionally biased region" description="Acidic residues" evidence="4">
    <location>
        <begin position="794"/>
        <end position="824"/>
    </location>
</feature>
<evidence type="ECO:0000259" key="7">
    <source>
        <dbReference type="PROSITE" id="PS51194"/>
    </source>
</evidence>
<dbReference type="PANTHER" id="PTHR13710:SF108">
    <property type="entry name" value="ATP-DEPENDENT DNA HELICASE Q4"/>
    <property type="match status" value="1"/>
</dbReference>
<reference evidence="8 9" key="1">
    <citation type="submission" date="2020-10" db="EMBL/GenBank/DDBJ databases">
        <title>Streptomyces ferrugineus complate genome analysis.</title>
        <authorList>
            <person name="Anwar N."/>
        </authorList>
    </citation>
    <scope>NUCLEOTIDE SEQUENCE [LARGE SCALE GENOMIC DNA]</scope>
    <source>
        <strain evidence="8 9">CCTCC AA2014009</strain>
    </source>
</reference>
<evidence type="ECO:0000313" key="8">
    <source>
        <dbReference type="EMBL" id="QOV35565.1"/>
    </source>
</evidence>
<feature type="region of interest" description="Disordered" evidence="4">
    <location>
        <begin position="70"/>
        <end position="90"/>
    </location>
</feature>
<dbReference type="GO" id="GO:0043138">
    <property type="term" value="F:3'-5' DNA helicase activity"/>
    <property type="evidence" value="ECO:0007669"/>
    <property type="project" value="TreeGrafter"/>
</dbReference>
<dbReference type="SMART" id="SM00490">
    <property type="entry name" value="HELICc"/>
    <property type="match status" value="1"/>
</dbReference>
<accession>A0A7M2SIJ8</accession>
<evidence type="ECO:0000256" key="1">
    <source>
        <dbReference type="ARBA" id="ARBA00022741"/>
    </source>
</evidence>
<evidence type="ECO:0000256" key="3">
    <source>
        <dbReference type="ARBA" id="ARBA00022840"/>
    </source>
</evidence>
<dbReference type="InterPro" id="IPR011545">
    <property type="entry name" value="DEAD/DEAH_box_helicase_dom"/>
</dbReference>
<feature type="domain" description="Helicase C-terminal" evidence="7">
    <location>
        <begin position="1490"/>
        <end position="1650"/>
    </location>
</feature>
<dbReference type="SUPFAM" id="SSF53098">
    <property type="entry name" value="Ribonuclease H-like"/>
    <property type="match status" value="1"/>
</dbReference>
<feature type="compositionally biased region" description="Low complexity" evidence="4">
    <location>
        <begin position="332"/>
        <end position="344"/>
    </location>
</feature>
<dbReference type="PROSITE" id="PS51192">
    <property type="entry name" value="HELICASE_ATP_BIND_1"/>
    <property type="match status" value="1"/>
</dbReference>
<keyword evidence="8" id="KW-0347">Helicase</keyword>
<evidence type="ECO:0000256" key="2">
    <source>
        <dbReference type="ARBA" id="ARBA00022801"/>
    </source>
</evidence>
<keyword evidence="2" id="KW-0378">Hydrolase</keyword>
<dbReference type="CDD" id="cd17920">
    <property type="entry name" value="DEXHc_RecQ"/>
    <property type="match status" value="1"/>
</dbReference>
<dbReference type="Pfam" id="PF00929">
    <property type="entry name" value="RNase_T"/>
    <property type="match status" value="1"/>
</dbReference>
<evidence type="ECO:0000259" key="6">
    <source>
        <dbReference type="PROSITE" id="PS51193"/>
    </source>
</evidence>
<keyword evidence="3" id="KW-0067">ATP-binding</keyword>
<dbReference type="GO" id="GO:0016818">
    <property type="term" value="F:hydrolase activity, acting on acid anhydrides, in phosphorus-containing anhydrides"/>
    <property type="evidence" value="ECO:0007669"/>
    <property type="project" value="InterPro"/>
</dbReference>
<evidence type="ECO:0000256" key="4">
    <source>
        <dbReference type="SAM" id="MobiDB-lite"/>
    </source>
</evidence>
<dbReference type="CDD" id="cd06127">
    <property type="entry name" value="DEDDh"/>
    <property type="match status" value="1"/>
</dbReference>
<dbReference type="GO" id="GO:0005694">
    <property type="term" value="C:chromosome"/>
    <property type="evidence" value="ECO:0007669"/>
    <property type="project" value="TreeGrafter"/>
</dbReference>
<feature type="domain" description="Helicase ATP-binding" evidence="5">
    <location>
        <begin position="1256"/>
        <end position="1438"/>
    </location>
</feature>
<dbReference type="PROSITE" id="PS51194">
    <property type="entry name" value="HELICASE_CTER"/>
    <property type="match status" value="1"/>
</dbReference>
<dbReference type="InterPro" id="IPR001650">
    <property type="entry name" value="Helicase_C-like"/>
</dbReference>
<dbReference type="Pfam" id="PF00271">
    <property type="entry name" value="Helicase_C"/>
    <property type="match status" value="1"/>
</dbReference>
<feature type="domain" description="Helicase ATP-binding" evidence="6">
    <location>
        <begin position="363"/>
        <end position="671"/>
    </location>
</feature>
<dbReference type="Pfam" id="PF13307">
    <property type="entry name" value="Helicase_C_2"/>
    <property type="match status" value="1"/>
</dbReference>
<dbReference type="GO" id="GO:0005737">
    <property type="term" value="C:cytoplasm"/>
    <property type="evidence" value="ECO:0007669"/>
    <property type="project" value="TreeGrafter"/>
</dbReference>
<dbReference type="GO" id="GO:0003676">
    <property type="term" value="F:nucleic acid binding"/>
    <property type="evidence" value="ECO:0007669"/>
    <property type="project" value="InterPro"/>
</dbReference>
<gene>
    <name evidence="8" type="ORF">IM697_36815</name>
</gene>
<keyword evidence="1" id="KW-0547">Nucleotide-binding</keyword>
<dbReference type="EMBL" id="CP063373">
    <property type="protein sequence ID" value="QOV35565.1"/>
    <property type="molecule type" value="Genomic_DNA"/>
</dbReference>
<dbReference type="SMART" id="SM00487">
    <property type="entry name" value="DEXDc"/>
    <property type="match status" value="2"/>
</dbReference>
<dbReference type="InterPro" id="IPR027417">
    <property type="entry name" value="P-loop_NTPase"/>
</dbReference>
<feature type="region of interest" description="Disordered" evidence="4">
    <location>
        <begin position="776"/>
        <end position="831"/>
    </location>
</feature>
<dbReference type="Gene3D" id="3.30.420.10">
    <property type="entry name" value="Ribonuclease H-like superfamily/Ribonuclease H"/>
    <property type="match status" value="1"/>
</dbReference>
<sequence length="2025" mass="219057">MGASSSRRTSTAAAPLIQLVATHPRGITADDLIATAQDRFKRVPPQRLTMLLDQALSTGQLYERDGLLFTREGEGRQEPESQSENPDARRCARGVAIDVETVVRTTATPPYVDRRIFQIGAVRTGTDAAWVAEQPRLQVFLSLPSDDWAIHAERLREQHQAHALDPRTALERIHEFCAHQDVLVAHNGTAADFPLLDEACAREGLSPLPGHRVDSLYLAHCLWPLAASHRLAPLCDASGVDRSDLRWHDAADDAELLVRLLSRCASELASWPMNLRALVAAACPDSPAWNLLHDLARGSAGPPEAVDIDIAWDRPTVSASLTSWLKNHAPRRSGPPAAAPGRRPLSVPERLCSDGRVDPGELAKLVHGGAARPRPAQQQMTAGLHAWADAGISALVEAPTGTGKSFAVLAAAMDWLGGREARSVVIATYTKQLQSQIARDVDTLSRAMPGLLQATDLVKGKANRLSLRALTAALSDATALGADAGSRARSRFVERPRFRELGILLLLRLIAAPSAPDAWTARSVDPVDVPAFLDEYCGPVLSLWLQSLSQTGGDYAATAATPLAAHTNSVREAIASHRLILANHAVLLAHLEDLRALPGETMLIVDEAHLLEDAATSALTSSLDYGAVEQLAASVRTWLKEAISGPARDRVADAVAELETLLDHESLPQAASRAFDALGGQDASVIGSRSVTLASPYGGGTGLGQVRTLTVLIRRLSSITLRLERALAAFAQAHAPALDFFSLDALSATQNQVSELRETADELLADAQDILGALPREGSTVGRAQLSGEPAAPVEEEEDQEEEPEGETEAGDTADDVSPSDDAPDAQVSLLPPPLPNRIVYAEELAIPLAGLRHYRFRISSSPVELPGDARWRRFLSSFPRTYYVSATLRVAGDWDFIMGRLGLAGLATMCVDTPFDLRRQAELVCFSDFPSWVEQQEGAMRTVAHQLGGYATELVRPAAGGRGMDGGALVLTTARSTAAGIAEFLTDELRRRGDSTHVVNALALGNSRAFEQFTEPGSGGGFLVGTKGLWQGVDVSDEHRLRLVWINKLPFAPFAAPLVEARRAAVRARAEAAGREDPDAHATEHYYIPLAALQLRQAVGRLIRSERHRGVVVISDRKLAGHTALRRAYRRAFLGSLEQGLLRTDPRTGEQGAANVVTMAEGWGRIWSFFARHSLLSPQRANELSEPEALQRHTLLPQTLRIRQLELSAEDVQKLVADAQLEEEVLRRASEVAGLLRLMDDPSKFRLKPAQRAVIEAVAQGRNVLGLLPTGYGKSFTFQLPALVLPGVTLVVSPLVALMQDQALELNRSIGGAVRALIAPLRESSSRAGKTEVADQLLGRASHGIKIVYVSPERLCQRRFRELIRAAAAAGALNRVVLDEAHTMVQWDDFRPSMQRVEQFLRQLRRSYAIPVTALTATANHAVHTGLRTGVFEVPEDPPPSDSEAARQEAARPVDDGGLVTVRENPIRPELAVFRRSLNQSSPAVVAGLARHVLEALTGHAVFYCLTVKEVVALHAYLQEYVGDLGVRVRRFHGRLTQAEKSAVMTEFREAPRLGEEGFAPLVVVATSAFGLGIDRDDVRTVFCVSAPTDLASLYQQLGRAGRDVAGSGKSAEPGAPTNTALALLTSRGLRTVAFMTGQDLRPELVRRMGRAVLACDGVMDARDIADRLIGEDVRSGRISDQEARSARVADTYVAGVMRAFSQLARLGAVTDHGDFPPLCRVRRGELLPENDEESVVLEVLGVVNGLPQSRQSAQGLARARLDVASLDGLLAGRVSGYRELVEGPASTWQLLSDLHDRGLLDVSAAPSRHWVSGVDVRRAELPTGFLTAMSGKARRAAAEIARLRDFFDDSATCAHRKFADYFGVTELPETCCTTEANRCGACWGRPDWPPGETMPASARALLTPRPRPIDSGTQPESRLRRLDEQVYRLIWALPRGVHARSVWRALRGEDSSYSPKLGRRVRLPQGLVGSRYFGAHADVPLRAVEESVERLAQAGRVTPSEGWWRVVPPGGTGSPTARKGGTV</sequence>
<feature type="compositionally biased region" description="Basic and acidic residues" evidence="4">
    <location>
        <begin position="70"/>
        <end position="79"/>
    </location>
</feature>